<gene>
    <name evidence="5" type="ORF">EI74_0725</name>
</gene>
<accession>A0A4R6IC92</accession>
<dbReference type="GO" id="GO:0005524">
    <property type="term" value="F:ATP binding"/>
    <property type="evidence" value="ECO:0007669"/>
    <property type="project" value="UniProtKB-KW"/>
</dbReference>
<reference evidence="5 6" key="1">
    <citation type="submission" date="2019-03" db="EMBL/GenBank/DDBJ databases">
        <title>Genomic Encyclopedia of Archaeal and Bacterial Type Strains, Phase II (KMG-II): from individual species to whole genera.</title>
        <authorList>
            <person name="Goeker M."/>
        </authorList>
    </citation>
    <scope>NUCLEOTIDE SEQUENCE [LARGE SCALE GENOMIC DNA]</scope>
    <source>
        <strain evidence="5 6">ATCC 700618</strain>
    </source>
</reference>
<keyword evidence="6" id="KW-1185">Reference proteome</keyword>
<dbReference type="PROSITE" id="PS00211">
    <property type="entry name" value="ABC_TRANSPORTER_1"/>
    <property type="match status" value="1"/>
</dbReference>
<dbReference type="AlphaFoldDB" id="A0A4R6IC92"/>
<dbReference type="Pfam" id="PF00005">
    <property type="entry name" value="ABC_tran"/>
    <property type="match status" value="1"/>
</dbReference>
<sequence>MLSNNLMSIENLKFSYKKDSILNIENIEIPKSKIITIVGPSGSGKTTLLKIIAGLLNSDTASFNYSDYFSKSNIGFVFQDSQLYEQISVKKNIFLSAYNSIEFQLSFLEDRYLNFLNKNKLKSINEIEKMFENKFSVISKNSNNLLLIFKIKLLFLLSKKLAKKPKLIFKFIAEIKIKKNINERIEEILKILGIHNIKNKKANELSGGQKQRVAIAKSLIKNAKLLIMDEPFASLDENIKEEAKKFISSIQKQFGFTLLLVTHDQNDAIELSDKILVMNQGKILQQDSPEIIYEKPITEFVAKFIGKPEIVQLKKNENGSEYIRSNHINIEPNITGKYSVIQTKNLGPIKRFKISNDEFEFFYISSNLNLKEGDNVDVFFDNSKILKYDKLGNLINA</sequence>
<dbReference type="OrthoDB" id="394854at2"/>
<dbReference type="SUPFAM" id="SSF52540">
    <property type="entry name" value="P-loop containing nucleoside triphosphate hydrolases"/>
    <property type="match status" value="1"/>
</dbReference>
<dbReference type="PANTHER" id="PTHR42781">
    <property type="entry name" value="SPERMIDINE/PUTRESCINE IMPORT ATP-BINDING PROTEIN POTA"/>
    <property type="match status" value="1"/>
</dbReference>
<comment type="caution">
    <text evidence="5">The sequence shown here is derived from an EMBL/GenBank/DDBJ whole genome shotgun (WGS) entry which is preliminary data.</text>
</comment>
<dbReference type="InterPro" id="IPR003439">
    <property type="entry name" value="ABC_transporter-like_ATP-bd"/>
</dbReference>
<dbReference type="PANTHER" id="PTHR42781:SF4">
    <property type="entry name" value="SPERMIDINE_PUTRESCINE IMPORT ATP-BINDING PROTEIN POTA"/>
    <property type="match status" value="1"/>
</dbReference>
<keyword evidence="1" id="KW-0813">Transport</keyword>
<dbReference type="InterPro" id="IPR003593">
    <property type="entry name" value="AAA+_ATPase"/>
</dbReference>
<dbReference type="Proteomes" id="UP000295518">
    <property type="component" value="Unassembled WGS sequence"/>
</dbReference>
<proteinExistence type="predicted"/>
<evidence type="ECO:0000256" key="2">
    <source>
        <dbReference type="ARBA" id="ARBA00022741"/>
    </source>
</evidence>
<dbReference type="InterPro" id="IPR050093">
    <property type="entry name" value="ABC_SmlMolc_Importer"/>
</dbReference>
<evidence type="ECO:0000256" key="1">
    <source>
        <dbReference type="ARBA" id="ARBA00022448"/>
    </source>
</evidence>
<evidence type="ECO:0000313" key="6">
    <source>
        <dbReference type="Proteomes" id="UP000295518"/>
    </source>
</evidence>
<dbReference type="EMBL" id="SNWN01000014">
    <property type="protein sequence ID" value="TDO19454.1"/>
    <property type="molecule type" value="Genomic_DNA"/>
</dbReference>
<evidence type="ECO:0000256" key="3">
    <source>
        <dbReference type="ARBA" id="ARBA00022840"/>
    </source>
</evidence>
<evidence type="ECO:0000259" key="4">
    <source>
        <dbReference type="PROSITE" id="PS50893"/>
    </source>
</evidence>
<organism evidence="5 6">
    <name type="scientific">Mycoplasma testudineum</name>
    <dbReference type="NCBI Taxonomy" id="244584"/>
    <lineage>
        <taxon>Bacteria</taxon>
        <taxon>Bacillati</taxon>
        <taxon>Mycoplasmatota</taxon>
        <taxon>Mollicutes</taxon>
        <taxon>Mycoplasmataceae</taxon>
        <taxon>Mycoplasma</taxon>
    </lineage>
</organism>
<dbReference type="SMART" id="SM00382">
    <property type="entry name" value="AAA"/>
    <property type="match status" value="1"/>
</dbReference>
<dbReference type="PROSITE" id="PS50893">
    <property type="entry name" value="ABC_TRANSPORTER_2"/>
    <property type="match status" value="1"/>
</dbReference>
<dbReference type="InterPro" id="IPR027417">
    <property type="entry name" value="P-loop_NTPase"/>
</dbReference>
<dbReference type="GO" id="GO:0016887">
    <property type="term" value="F:ATP hydrolysis activity"/>
    <property type="evidence" value="ECO:0007669"/>
    <property type="project" value="InterPro"/>
</dbReference>
<name>A0A4R6IC92_9MOLU</name>
<keyword evidence="2" id="KW-0547">Nucleotide-binding</keyword>
<dbReference type="RefSeq" id="WP_094254875.1">
    <property type="nucleotide sequence ID" value="NZ_NNCE01000006.1"/>
</dbReference>
<evidence type="ECO:0000313" key="5">
    <source>
        <dbReference type="EMBL" id="TDO19454.1"/>
    </source>
</evidence>
<keyword evidence="3 5" id="KW-0067">ATP-binding</keyword>
<protein>
    <submittedName>
        <fullName evidence="5">Glycerol ABC transporter ATP-binding protein</fullName>
    </submittedName>
</protein>
<dbReference type="InterPro" id="IPR017871">
    <property type="entry name" value="ABC_transporter-like_CS"/>
</dbReference>
<feature type="domain" description="ABC transporter" evidence="4">
    <location>
        <begin position="7"/>
        <end position="305"/>
    </location>
</feature>
<dbReference type="Gene3D" id="3.40.50.300">
    <property type="entry name" value="P-loop containing nucleotide triphosphate hydrolases"/>
    <property type="match status" value="1"/>
</dbReference>